<sequence length="45" mass="5376">MRYEQTLQLSNREFKRLVGVQRHTFNQIVNVLQDFGIRLKVAIDT</sequence>
<evidence type="ECO:0000313" key="2">
    <source>
        <dbReference type="Proteomes" id="UP000218785"/>
    </source>
</evidence>
<reference evidence="1 2" key="1">
    <citation type="submission" date="2017-06" db="EMBL/GenBank/DDBJ databases">
        <title>Genome sequencing of cyanobaciteial culture collection at National Institute for Environmental Studies (NIES).</title>
        <authorList>
            <person name="Hirose Y."/>
            <person name="Shimura Y."/>
            <person name="Fujisawa T."/>
            <person name="Nakamura Y."/>
            <person name="Kawachi M."/>
        </authorList>
    </citation>
    <scope>NUCLEOTIDE SEQUENCE [LARGE SCALE GENOMIC DNA]</scope>
    <source>
        <strain evidence="1 2">NIES-37</strain>
    </source>
</reference>
<accession>A0A1Z4MWH0</accession>
<gene>
    <name evidence="1" type="ORF">NIES37_17790</name>
</gene>
<proteinExistence type="predicted"/>
<keyword evidence="2" id="KW-1185">Reference proteome</keyword>
<dbReference type="AlphaFoldDB" id="A0A1Z4MWH0"/>
<organism evidence="1 2">
    <name type="scientific">Tolypothrix tenuis PCC 7101</name>
    <dbReference type="NCBI Taxonomy" id="231146"/>
    <lineage>
        <taxon>Bacteria</taxon>
        <taxon>Bacillati</taxon>
        <taxon>Cyanobacteriota</taxon>
        <taxon>Cyanophyceae</taxon>
        <taxon>Nostocales</taxon>
        <taxon>Tolypothrichaceae</taxon>
        <taxon>Tolypothrix</taxon>
    </lineage>
</organism>
<dbReference type="KEGG" id="ttq:NIES37_17790"/>
<dbReference type="EMBL" id="AP018248">
    <property type="protein sequence ID" value="BAY97832.1"/>
    <property type="molecule type" value="Genomic_DNA"/>
</dbReference>
<evidence type="ECO:0000313" key="1">
    <source>
        <dbReference type="EMBL" id="BAY97832.1"/>
    </source>
</evidence>
<protein>
    <submittedName>
        <fullName evidence="1">Uncharacterized protein</fullName>
    </submittedName>
</protein>
<dbReference type="Proteomes" id="UP000218785">
    <property type="component" value="Chromosome"/>
</dbReference>
<name>A0A1Z4MWH0_9CYAN</name>